<sequence length="1034" mass="115215">MDSSISKQLVDKMYEKRKAAALELEKQIRDCHQQGDHRRISQIIDQLVDMFSNPTNALQARNGGLIGLAGTAIALGVDIAPYMEKFVTPLLVCFTDPENRVRYFSAECLYNIAKVSKGEILVYFNDIFDALSKLAADSELSVKNGAELLDRLLKDIVAETASVYVPQYPETEKARRRADEKPSVVAGGVLITHPDDVANGHDLQGARKAFSLAHFLPLLKERIYVLSPFTRSYLVSWITVLDSVPELELISYLPEFLDGLLKYLSDPTEDVRIATENLLGEFLREIRDVTLVQRQHEEELRAKREAEQAEQQARRGEGDKEKLPDITMTHHERPTFIPENDDASSFDNDSDEDFDEKEPEHNTRDLGTWVPGLGVKIDYAAIVEILIQQLDDHPDHDEIQQSTALQWLSEFLKIAQEVMVPFTPRLVLAILPNLAHHVPMIQTAANGTNKLLLNVIRNLPPPSESSGRQNSDKTNASTPSQITPSSPAPVAPSLAPSRQPTATAPPNRDVHSPESPPDANNQAGASDRASLTSAHTNRRTSLLQEPARSNTLTQQAQTFPSQAAEPPFAQSSRPASPISASSIPQVQQSPEASMLQEKDRDLFDYQATVNALTIQFLSEHEETRVAALKWLIMLHQKAPKKILAMDDGTFPALLKTLSDSSEEVIKHDLQLLAQISSSSEESYFKAFMMNLLELFSTDRSLLETRGSLIIRQLCLNLNTERIYRTFAEILEKEEDLDFASTMVRKLNMILITSPELSEFRRRLKSLETRQDGQALFTTLYRSWCHNAVAVFSLCLLAQAYEHASNLLYIFADLEITVQLLVQIDKLVQLIESPVFTYLRLQLLEPEKYPHLFKCLYGLLMLLPQSSAFVSLRNRLNAVNSAGFLHIAPKSTSVISTTRSKLGRDEIKWAELLSHFRSVQNKHEKSRRQALGTDDYDPPAEFATGSSGGPSNASTNGANTANRPPMRRRVTGTEANGRLPPRALSPLNPRARQSGLSTAMATHAVPLSPTFAPQKLDKAPVAGSKRTLSVNRNGK</sequence>
<dbReference type="PANTHER" id="PTHR16023">
    <property type="entry name" value="TAX1 BINDING PROTEIN-RELATED"/>
    <property type="match status" value="1"/>
</dbReference>
<evidence type="ECO:0000256" key="2">
    <source>
        <dbReference type="ARBA" id="ARBA00010225"/>
    </source>
</evidence>
<gene>
    <name evidence="7" type="ORF">EIP91_008321</name>
</gene>
<evidence type="ECO:0000256" key="3">
    <source>
        <dbReference type="ARBA" id="ARBA00022737"/>
    </source>
</evidence>
<evidence type="ECO:0000259" key="6">
    <source>
        <dbReference type="Pfam" id="PF11916"/>
    </source>
</evidence>
<proteinExistence type="inferred from homology"/>
<dbReference type="SUPFAM" id="SSF48371">
    <property type="entry name" value="ARM repeat"/>
    <property type="match status" value="1"/>
</dbReference>
<feature type="compositionally biased region" description="Low complexity" evidence="5">
    <location>
        <begin position="569"/>
        <end position="590"/>
    </location>
</feature>
<feature type="compositionally biased region" description="Polar residues" evidence="5">
    <location>
        <begin position="1025"/>
        <end position="1034"/>
    </location>
</feature>
<comment type="subcellular location">
    <subcellularLocation>
        <location evidence="1">Endomembrane system</location>
    </subcellularLocation>
</comment>
<name>A0A4R0RYA4_9APHY</name>
<comment type="similarity">
    <text evidence="2">Belongs to the VAC14 family.</text>
</comment>
<feature type="compositionally biased region" description="Polar residues" evidence="5">
    <location>
        <begin position="518"/>
        <end position="561"/>
    </location>
</feature>
<dbReference type="GO" id="GO:0000329">
    <property type="term" value="C:fungal-type vacuole membrane"/>
    <property type="evidence" value="ECO:0007669"/>
    <property type="project" value="TreeGrafter"/>
</dbReference>
<organism evidence="7 8">
    <name type="scientific">Steccherinum ochraceum</name>
    <dbReference type="NCBI Taxonomy" id="92696"/>
    <lineage>
        <taxon>Eukaryota</taxon>
        <taxon>Fungi</taxon>
        <taxon>Dikarya</taxon>
        <taxon>Basidiomycota</taxon>
        <taxon>Agaricomycotina</taxon>
        <taxon>Agaricomycetes</taxon>
        <taxon>Polyporales</taxon>
        <taxon>Steccherinaceae</taxon>
        <taxon>Steccherinum</taxon>
    </lineage>
</organism>
<dbReference type="GO" id="GO:0070772">
    <property type="term" value="C:PAS complex"/>
    <property type="evidence" value="ECO:0007669"/>
    <property type="project" value="InterPro"/>
</dbReference>
<dbReference type="InterPro" id="IPR026825">
    <property type="entry name" value="Vac14"/>
</dbReference>
<feature type="domain" description="Vacuolar protein 14 C-terminal Fig4-binding" evidence="6">
    <location>
        <begin position="700"/>
        <end position="878"/>
    </location>
</feature>
<dbReference type="PANTHER" id="PTHR16023:SF0">
    <property type="entry name" value="PROTEIN VAC14 HOMOLOG"/>
    <property type="match status" value="1"/>
</dbReference>
<feature type="compositionally biased region" description="Acidic residues" evidence="5">
    <location>
        <begin position="339"/>
        <end position="357"/>
    </location>
</feature>
<dbReference type="EMBL" id="RWJN01000046">
    <property type="protein sequence ID" value="TCD69218.1"/>
    <property type="molecule type" value="Genomic_DNA"/>
</dbReference>
<dbReference type="Gene3D" id="1.25.10.10">
    <property type="entry name" value="Leucine-rich Repeat Variant"/>
    <property type="match status" value="2"/>
</dbReference>
<dbReference type="OrthoDB" id="5574975at2759"/>
<feature type="region of interest" description="Disordered" evidence="5">
    <location>
        <begin position="919"/>
        <end position="997"/>
    </location>
</feature>
<feature type="compositionally biased region" description="Low complexity" evidence="5">
    <location>
        <begin position="950"/>
        <end position="961"/>
    </location>
</feature>
<dbReference type="GO" id="GO:0010008">
    <property type="term" value="C:endosome membrane"/>
    <property type="evidence" value="ECO:0007669"/>
    <property type="project" value="TreeGrafter"/>
</dbReference>
<dbReference type="Pfam" id="PF12755">
    <property type="entry name" value="Vac14_Fab1_bd"/>
    <property type="match status" value="1"/>
</dbReference>
<evidence type="ECO:0000313" key="8">
    <source>
        <dbReference type="Proteomes" id="UP000292702"/>
    </source>
</evidence>
<protein>
    <recommendedName>
        <fullName evidence="6">Vacuolar protein 14 C-terminal Fig4-binding domain-containing protein</fullName>
    </recommendedName>
</protein>
<dbReference type="Pfam" id="PF11916">
    <property type="entry name" value="Vac14_Fig4_bd"/>
    <property type="match status" value="1"/>
</dbReference>
<accession>A0A4R0RYA4</accession>
<feature type="region of interest" description="Disordered" evidence="5">
    <location>
        <begin position="1010"/>
        <end position="1034"/>
    </location>
</feature>
<dbReference type="InterPro" id="IPR011989">
    <property type="entry name" value="ARM-like"/>
</dbReference>
<keyword evidence="8" id="KW-1185">Reference proteome</keyword>
<dbReference type="InterPro" id="IPR016024">
    <property type="entry name" value="ARM-type_fold"/>
</dbReference>
<dbReference type="Proteomes" id="UP000292702">
    <property type="component" value="Unassembled WGS sequence"/>
</dbReference>
<keyword evidence="4" id="KW-0472">Membrane</keyword>
<feature type="region of interest" description="Disordered" evidence="5">
    <location>
        <begin position="300"/>
        <end position="365"/>
    </location>
</feature>
<feature type="compositionally biased region" description="Basic and acidic residues" evidence="5">
    <location>
        <begin position="300"/>
        <end position="334"/>
    </location>
</feature>
<dbReference type="InterPro" id="IPR021841">
    <property type="entry name" value="VAC14_Fig4p-bd"/>
</dbReference>
<dbReference type="GO" id="GO:0006661">
    <property type="term" value="P:phosphatidylinositol biosynthetic process"/>
    <property type="evidence" value="ECO:0007669"/>
    <property type="project" value="InterPro"/>
</dbReference>
<comment type="caution">
    <text evidence="7">The sequence shown here is derived from an EMBL/GenBank/DDBJ whole genome shotgun (WGS) entry which is preliminary data.</text>
</comment>
<keyword evidence="3" id="KW-0677">Repeat</keyword>
<evidence type="ECO:0000256" key="5">
    <source>
        <dbReference type="SAM" id="MobiDB-lite"/>
    </source>
</evidence>
<evidence type="ECO:0000313" key="7">
    <source>
        <dbReference type="EMBL" id="TCD69218.1"/>
    </source>
</evidence>
<evidence type="ECO:0000256" key="4">
    <source>
        <dbReference type="ARBA" id="ARBA00023136"/>
    </source>
</evidence>
<evidence type="ECO:0000256" key="1">
    <source>
        <dbReference type="ARBA" id="ARBA00004308"/>
    </source>
</evidence>
<feature type="region of interest" description="Disordered" evidence="5">
    <location>
        <begin position="457"/>
        <end position="595"/>
    </location>
</feature>
<dbReference type="AlphaFoldDB" id="A0A4R0RYA4"/>
<dbReference type="STRING" id="92696.A0A4R0RYA4"/>
<reference evidence="7 8" key="1">
    <citation type="submission" date="2018-11" db="EMBL/GenBank/DDBJ databases">
        <title>Genome assembly of Steccherinum ochraceum LE-BIN_3174, the white-rot fungus of the Steccherinaceae family (The Residual Polyporoid clade, Polyporales, Basidiomycota).</title>
        <authorList>
            <person name="Fedorova T.V."/>
            <person name="Glazunova O.A."/>
            <person name="Landesman E.O."/>
            <person name="Moiseenko K.V."/>
            <person name="Psurtseva N.V."/>
            <person name="Savinova O.S."/>
            <person name="Shakhova N.V."/>
            <person name="Tyazhelova T.V."/>
            <person name="Vasina D.V."/>
        </authorList>
    </citation>
    <scope>NUCLEOTIDE SEQUENCE [LARGE SCALE GENOMIC DNA]</scope>
    <source>
        <strain evidence="7 8">LE-BIN_3174</strain>
    </source>
</reference>
<feature type="compositionally biased region" description="Polar residues" evidence="5">
    <location>
        <begin position="464"/>
        <end position="483"/>
    </location>
</feature>